<dbReference type="Pfam" id="PF13855">
    <property type="entry name" value="LRR_8"/>
    <property type="match status" value="2"/>
</dbReference>
<dbReference type="InterPro" id="IPR057437">
    <property type="entry name" value="PIF1/LRR1_PH"/>
</dbReference>
<dbReference type="PANTHER" id="PTHR48051">
    <property type="match status" value="1"/>
</dbReference>
<dbReference type="Gene3D" id="3.80.10.10">
    <property type="entry name" value="Ribonuclease Inhibitor"/>
    <property type="match status" value="1"/>
</dbReference>
<keyword evidence="3" id="KW-0539">Nucleus</keyword>
<dbReference type="Pfam" id="PF25344">
    <property type="entry name" value="PH_LRR1"/>
    <property type="match status" value="1"/>
</dbReference>
<sequence length="428" mass="48904">FVRFFPQTVVFKQFVFSIPTSTCYLLFFLRDLLEPGKITDRHVKSILTIGKEAGGKNEVFIIVKTNQLETGRKYKVNNNIEQVFLRFLKEGKSTIRFKEPRHDLSINSDPIQLKAFLKVLKLVNDGTGSYEKHLSSLYADSKIMSVKKKLAIVGKQDFSVDSKFPRTIEELKICEVNMKYFDKRILHLPNLKTLCLSKNQLLEIPDAFGSLPNISTLDLSDNLLGSSRAWNWLTSTRIVNTLSVLNLANNKLGYFPLELLNLNNLYSLNLSRNQITALPGTVGFYLKSIREMDLSFNLLKYVPVSVKILNLEKLNVSSNPFLTDFDSNELIPQNFGIMSLFDLAAGAVENYRIPFSLENIPKTIFNYVKYQAGVCICRKITFRKNTTHYSNRNIIASQVWISRALMCMVVNFCSFSCYTTRRSLNGLL</sequence>
<evidence type="ECO:0000256" key="1">
    <source>
        <dbReference type="ARBA" id="ARBA00022614"/>
    </source>
</evidence>
<dbReference type="InterPro" id="IPR003591">
    <property type="entry name" value="Leu-rich_rpt_typical-subtyp"/>
</dbReference>
<evidence type="ECO:0000256" key="2">
    <source>
        <dbReference type="ARBA" id="ARBA00022737"/>
    </source>
</evidence>
<dbReference type="PANTHER" id="PTHR48051:SF52">
    <property type="entry name" value="LEUCINE-RICH REPEAT PROTEIN 1"/>
    <property type="match status" value="1"/>
</dbReference>
<dbReference type="SMART" id="SM00369">
    <property type="entry name" value="LRR_TYP"/>
    <property type="match status" value="3"/>
</dbReference>
<dbReference type="PROSITE" id="PS51450">
    <property type="entry name" value="LRR"/>
    <property type="match status" value="2"/>
</dbReference>
<name>A0A1B6ED73_9HEMI</name>
<feature type="domain" description="PIF1/LRR1 pleckstrin homology" evidence="4">
    <location>
        <begin position="34"/>
        <end position="128"/>
    </location>
</feature>
<evidence type="ECO:0000256" key="3">
    <source>
        <dbReference type="ARBA" id="ARBA00023242"/>
    </source>
</evidence>
<proteinExistence type="predicted"/>
<organism evidence="5">
    <name type="scientific">Clastoptera arizonana</name>
    <name type="common">Arizona spittle bug</name>
    <dbReference type="NCBI Taxonomy" id="38151"/>
    <lineage>
        <taxon>Eukaryota</taxon>
        <taxon>Metazoa</taxon>
        <taxon>Ecdysozoa</taxon>
        <taxon>Arthropoda</taxon>
        <taxon>Hexapoda</taxon>
        <taxon>Insecta</taxon>
        <taxon>Pterygota</taxon>
        <taxon>Neoptera</taxon>
        <taxon>Paraneoptera</taxon>
        <taxon>Hemiptera</taxon>
        <taxon>Auchenorrhyncha</taxon>
        <taxon>Cercopoidea</taxon>
        <taxon>Clastopteridae</taxon>
        <taxon>Clastoptera</taxon>
    </lineage>
</organism>
<dbReference type="EMBL" id="GEDC01001423">
    <property type="protein sequence ID" value="JAS35875.1"/>
    <property type="molecule type" value="Transcribed_RNA"/>
</dbReference>
<evidence type="ECO:0000313" key="5">
    <source>
        <dbReference type="EMBL" id="JAS35875.1"/>
    </source>
</evidence>
<dbReference type="GO" id="GO:0005737">
    <property type="term" value="C:cytoplasm"/>
    <property type="evidence" value="ECO:0007669"/>
    <property type="project" value="TreeGrafter"/>
</dbReference>
<feature type="non-terminal residue" evidence="5">
    <location>
        <position position="1"/>
    </location>
</feature>
<keyword evidence="2" id="KW-0677">Repeat</keyword>
<protein>
    <recommendedName>
        <fullName evidence="4">PIF1/LRR1 pleckstrin homology domain-containing protein</fullName>
    </recommendedName>
</protein>
<dbReference type="SUPFAM" id="SSF52058">
    <property type="entry name" value="L domain-like"/>
    <property type="match status" value="1"/>
</dbReference>
<accession>A0A1B6ED73</accession>
<dbReference type="InterPro" id="IPR001611">
    <property type="entry name" value="Leu-rich_rpt"/>
</dbReference>
<gene>
    <name evidence="5" type="ORF">g.21877</name>
</gene>
<dbReference type="InterPro" id="IPR032675">
    <property type="entry name" value="LRR_dom_sf"/>
</dbReference>
<dbReference type="AlphaFoldDB" id="A0A1B6ED73"/>
<evidence type="ECO:0000259" key="4">
    <source>
        <dbReference type="Pfam" id="PF25344"/>
    </source>
</evidence>
<reference evidence="5" key="1">
    <citation type="submission" date="2015-12" db="EMBL/GenBank/DDBJ databases">
        <title>De novo transcriptome assembly of four potential Pierce s Disease insect vectors from Arizona vineyards.</title>
        <authorList>
            <person name="Tassone E.E."/>
        </authorList>
    </citation>
    <scope>NUCLEOTIDE SEQUENCE</scope>
</reference>
<dbReference type="InterPro" id="IPR050216">
    <property type="entry name" value="LRR_domain-containing"/>
</dbReference>
<keyword evidence="1" id="KW-0433">Leucine-rich repeat</keyword>